<protein>
    <submittedName>
        <fullName evidence="1">Uncharacterized protein</fullName>
    </submittedName>
</protein>
<organism evidence="1 2">
    <name type="scientific">Vibrio cholerae</name>
    <dbReference type="NCBI Taxonomy" id="666"/>
    <lineage>
        <taxon>Bacteria</taxon>
        <taxon>Pseudomonadati</taxon>
        <taxon>Pseudomonadota</taxon>
        <taxon>Gammaproteobacteria</taxon>
        <taxon>Vibrionales</taxon>
        <taxon>Vibrionaceae</taxon>
        <taxon>Vibrio</taxon>
    </lineage>
</organism>
<evidence type="ECO:0000313" key="1">
    <source>
        <dbReference type="EMBL" id="CSD03723.1"/>
    </source>
</evidence>
<dbReference type="AlphaFoldDB" id="A0A655YAT0"/>
<name>A0A655YAT0_VIBCL</name>
<evidence type="ECO:0000313" key="2">
    <source>
        <dbReference type="Proteomes" id="UP000041770"/>
    </source>
</evidence>
<dbReference type="Proteomes" id="UP000041770">
    <property type="component" value="Unassembled WGS sequence"/>
</dbReference>
<gene>
    <name evidence="1" type="ORF">ERS013200_02974</name>
</gene>
<reference evidence="1 2" key="1">
    <citation type="submission" date="2015-07" db="EMBL/GenBank/DDBJ databases">
        <authorList>
            <consortium name="Pathogen Informatics"/>
        </authorList>
    </citation>
    <scope>NUCLEOTIDE SEQUENCE [LARGE SCALE GENOMIC DNA]</scope>
    <source>
        <strain evidence="1 2">A316</strain>
    </source>
</reference>
<proteinExistence type="predicted"/>
<sequence length="40" mass="4720">MLLEWQYQLIRNARIDNRLTVGLVFIFKRMNAAGEVPKLT</sequence>
<accession>A0A655YAT0</accession>
<dbReference type="EMBL" id="CWQY01000023">
    <property type="protein sequence ID" value="CSD03723.1"/>
    <property type="molecule type" value="Genomic_DNA"/>
</dbReference>